<sequence length="159" mass="18260">MEVAMPTKPRAVESEKIALTVVVHIIEESAAWERRTPLGRGEKHNEGLGHQGKTRREMWLDAVLPFSKDPFSNILLRSRKLFAEWAKGCRFRKFKEEGYRFANSKEKSTYQISHSGNVSKKAVQGTQRSFPAEEFLIPLLIKGLDFILDLVHFFQTSLL</sequence>
<name>A0ABR2N446_9ASPA</name>
<evidence type="ECO:0000313" key="1">
    <source>
        <dbReference type="EMBL" id="KAK8970900.1"/>
    </source>
</evidence>
<reference evidence="1 2" key="1">
    <citation type="journal article" date="2022" name="Nat. Plants">
        <title>Genomes of leafy and leafless Platanthera orchids illuminate the evolution of mycoheterotrophy.</title>
        <authorList>
            <person name="Li M.H."/>
            <person name="Liu K.W."/>
            <person name="Li Z."/>
            <person name="Lu H.C."/>
            <person name="Ye Q.L."/>
            <person name="Zhang D."/>
            <person name="Wang J.Y."/>
            <person name="Li Y.F."/>
            <person name="Zhong Z.M."/>
            <person name="Liu X."/>
            <person name="Yu X."/>
            <person name="Liu D.K."/>
            <person name="Tu X.D."/>
            <person name="Liu B."/>
            <person name="Hao Y."/>
            <person name="Liao X.Y."/>
            <person name="Jiang Y.T."/>
            <person name="Sun W.H."/>
            <person name="Chen J."/>
            <person name="Chen Y.Q."/>
            <person name="Ai Y."/>
            <person name="Zhai J.W."/>
            <person name="Wu S.S."/>
            <person name="Zhou Z."/>
            <person name="Hsiao Y.Y."/>
            <person name="Wu W.L."/>
            <person name="Chen Y.Y."/>
            <person name="Lin Y.F."/>
            <person name="Hsu J.L."/>
            <person name="Li C.Y."/>
            <person name="Wang Z.W."/>
            <person name="Zhao X."/>
            <person name="Zhong W.Y."/>
            <person name="Ma X.K."/>
            <person name="Ma L."/>
            <person name="Huang J."/>
            <person name="Chen G.Z."/>
            <person name="Huang M.Z."/>
            <person name="Huang L."/>
            <person name="Peng D.H."/>
            <person name="Luo Y.B."/>
            <person name="Zou S.Q."/>
            <person name="Chen S.P."/>
            <person name="Lan S."/>
            <person name="Tsai W.C."/>
            <person name="Van de Peer Y."/>
            <person name="Liu Z.J."/>
        </authorList>
    </citation>
    <scope>NUCLEOTIDE SEQUENCE [LARGE SCALE GENOMIC DNA]</scope>
    <source>
        <strain evidence="1">Lor288</strain>
    </source>
</reference>
<keyword evidence="2" id="KW-1185">Reference proteome</keyword>
<dbReference type="Proteomes" id="UP001412067">
    <property type="component" value="Unassembled WGS sequence"/>
</dbReference>
<dbReference type="EMBL" id="JBBWWR010000001">
    <property type="protein sequence ID" value="KAK8970900.1"/>
    <property type="molecule type" value="Genomic_DNA"/>
</dbReference>
<protein>
    <submittedName>
        <fullName evidence="1">Uncharacterized protein</fullName>
    </submittedName>
</protein>
<proteinExistence type="predicted"/>
<organism evidence="1 2">
    <name type="scientific">Platanthera guangdongensis</name>
    <dbReference type="NCBI Taxonomy" id="2320717"/>
    <lineage>
        <taxon>Eukaryota</taxon>
        <taxon>Viridiplantae</taxon>
        <taxon>Streptophyta</taxon>
        <taxon>Embryophyta</taxon>
        <taxon>Tracheophyta</taxon>
        <taxon>Spermatophyta</taxon>
        <taxon>Magnoliopsida</taxon>
        <taxon>Liliopsida</taxon>
        <taxon>Asparagales</taxon>
        <taxon>Orchidaceae</taxon>
        <taxon>Orchidoideae</taxon>
        <taxon>Orchideae</taxon>
        <taxon>Orchidinae</taxon>
        <taxon>Platanthera</taxon>
    </lineage>
</organism>
<gene>
    <name evidence="1" type="ORF">KSP40_PGU006332</name>
</gene>
<comment type="caution">
    <text evidence="1">The sequence shown here is derived from an EMBL/GenBank/DDBJ whole genome shotgun (WGS) entry which is preliminary data.</text>
</comment>
<accession>A0ABR2N446</accession>
<evidence type="ECO:0000313" key="2">
    <source>
        <dbReference type="Proteomes" id="UP001412067"/>
    </source>
</evidence>